<feature type="domain" description="Acetyl xylan esterase" evidence="1">
    <location>
        <begin position="26"/>
        <end position="295"/>
    </location>
</feature>
<dbReference type="GO" id="GO:0052689">
    <property type="term" value="F:carboxylic ester hydrolase activity"/>
    <property type="evidence" value="ECO:0007669"/>
    <property type="project" value="TreeGrafter"/>
</dbReference>
<dbReference type="GO" id="GO:0005976">
    <property type="term" value="P:polysaccharide metabolic process"/>
    <property type="evidence" value="ECO:0007669"/>
    <property type="project" value="TreeGrafter"/>
</dbReference>
<accession>A0A402D597</accession>
<name>A0A402D597_9BACT</name>
<dbReference type="OrthoDB" id="9770528at2"/>
<dbReference type="InterPro" id="IPR029058">
    <property type="entry name" value="AB_hydrolase_fold"/>
</dbReference>
<dbReference type="SUPFAM" id="SSF53474">
    <property type="entry name" value="alpha/beta-Hydrolases"/>
    <property type="match status" value="1"/>
</dbReference>
<evidence type="ECO:0000313" key="3">
    <source>
        <dbReference type="Proteomes" id="UP000287394"/>
    </source>
</evidence>
<protein>
    <submittedName>
        <fullName evidence="2">Deacetylase</fullName>
    </submittedName>
</protein>
<dbReference type="Gene3D" id="3.40.50.1820">
    <property type="entry name" value="alpha/beta hydrolase"/>
    <property type="match status" value="1"/>
</dbReference>
<evidence type="ECO:0000259" key="1">
    <source>
        <dbReference type="Pfam" id="PF05448"/>
    </source>
</evidence>
<dbReference type="InterPro" id="IPR039069">
    <property type="entry name" value="CE7"/>
</dbReference>
<sequence length="312" mass="34013">MQHPFPFDPTYGYDEAALLKVAAPPEVSDFADFWRATYDEARAVPTDTVMRSIASPRRGYDVFEAEFTGLGGARVGAWITVPHGGFARGVVAGHGYGGRSGPDFPIPGPPAAAIFPCARGFDRSAAPGIPDNAEEHVVFGIEHRETYLHRFCAADLWTAASVLLELFPAAEGNLHYLGVSFGGGMGALALPWDDRFQRAFLDVPSFGNHPLRVTLPCAGSGESVRRQYATRPEILETLRYFDAAVAATHLRIPTLAGCALFDPAVPPPGQFCVYNSLAGPKELFVHPAGHFPYREERHDARRLFQALENWFA</sequence>
<dbReference type="PANTHER" id="PTHR40111">
    <property type="entry name" value="CEPHALOSPORIN-C DEACETYLASE"/>
    <property type="match status" value="1"/>
</dbReference>
<dbReference type="AlphaFoldDB" id="A0A402D597"/>
<dbReference type="EMBL" id="AP025739">
    <property type="protein sequence ID" value="BDI29858.1"/>
    <property type="molecule type" value="Genomic_DNA"/>
</dbReference>
<dbReference type="InterPro" id="IPR008391">
    <property type="entry name" value="AXE1_dom"/>
</dbReference>
<keyword evidence="3" id="KW-1185">Reference proteome</keyword>
<proteinExistence type="predicted"/>
<dbReference type="Pfam" id="PF05448">
    <property type="entry name" value="AXE1"/>
    <property type="match status" value="1"/>
</dbReference>
<dbReference type="KEGG" id="ccot:CCAX7_19090"/>
<reference evidence="2 3" key="1">
    <citation type="journal article" date="2019" name="Int. J. Syst. Evol. Microbiol.">
        <title>Capsulimonas corticalis gen. nov., sp. nov., an aerobic capsulated bacterium, of a novel bacterial order, Capsulimonadales ord. nov., of the class Armatimonadia of the phylum Armatimonadetes.</title>
        <authorList>
            <person name="Li J."/>
            <person name="Kudo C."/>
            <person name="Tonouchi A."/>
        </authorList>
    </citation>
    <scope>NUCLEOTIDE SEQUENCE [LARGE SCALE GENOMIC DNA]</scope>
    <source>
        <strain evidence="2 3">AX-7</strain>
    </source>
</reference>
<dbReference type="PANTHER" id="PTHR40111:SF1">
    <property type="entry name" value="CEPHALOSPORIN-C DEACETYLASE"/>
    <property type="match status" value="1"/>
</dbReference>
<dbReference type="Proteomes" id="UP000287394">
    <property type="component" value="Chromosome"/>
</dbReference>
<dbReference type="RefSeq" id="WP_119324673.1">
    <property type="nucleotide sequence ID" value="NZ_AP025739.1"/>
</dbReference>
<gene>
    <name evidence="2" type="ORF">CCAX7_19090</name>
</gene>
<evidence type="ECO:0000313" key="2">
    <source>
        <dbReference type="EMBL" id="BDI29858.1"/>
    </source>
</evidence>
<organism evidence="2 3">
    <name type="scientific">Capsulimonas corticalis</name>
    <dbReference type="NCBI Taxonomy" id="2219043"/>
    <lineage>
        <taxon>Bacteria</taxon>
        <taxon>Bacillati</taxon>
        <taxon>Armatimonadota</taxon>
        <taxon>Armatimonadia</taxon>
        <taxon>Capsulimonadales</taxon>
        <taxon>Capsulimonadaceae</taxon>
        <taxon>Capsulimonas</taxon>
    </lineage>
</organism>